<feature type="compositionally biased region" description="Gly residues" evidence="1">
    <location>
        <begin position="35"/>
        <end position="47"/>
    </location>
</feature>
<dbReference type="PROSITE" id="PS51257">
    <property type="entry name" value="PROKAR_LIPOPROTEIN"/>
    <property type="match status" value="1"/>
</dbReference>
<accession>A0A1V4ADY7</accession>
<feature type="compositionally biased region" description="Low complexity" evidence="1">
    <location>
        <begin position="166"/>
        <end position="177"/>
    </location>
</feature>
<evidence type="ECO:0000256" key="1">
    <source>
        <dbReference type="SAM" id="MobiDB-lite"/>
    </source>
</evidence>
<feature type="domain" description="PepSY" evidence="3">
    <location>
        <begin position="170"/>
        <end position="228"/>
    </location>
</feature>
<dbReference type="Proteomes" id="UP000190539">
    <property type="component" value="Unassembled WGS sequence"/>
</dbReference>
<comment type="caution">
    <text evidence="4">The sequence shown here is derived from an EMBL/GenBank/DDBJ whole genome shotgun (WGS) entry which is preliminary data.</text>
</comment>
<name>A0A1V4ADY7_9ACTN</name>
<dbReference type="InterPro" id="IPR025711">
    <property type="entry name" value="PepSY"/>
</dbReference>
<feature type="signal peptide" evidence="2">
    <location>
        <begin position="1"/>
        <end position="32"/>
    </location>
</feature>
<dbReference type="EMBL" id="MVFC01000003">
    <property type="protein sequence ID" value="OON81709.1"/>
    <property type="molecule type" value="Genomic_DNA"/>
</dbReference>
<evidence type="ECO:0000313" key="5">
    <source>
        <dbReference type="Proteomes" id="UP000190539"/>
    </source>
</evidence>
<dbReference type="OrthoDB" id="4249677at2"/>
<organism evidence="4 5">
    <name type="scientific">Streptomyces tsukubensis</name>
    <dbReference type="NCBI Taxonomy" id="83656"/>
    <lineage>
        <taxon>Bacteria</taxon>
        <taxon>Bacillati</taxon>
        <taxon>Actinomycetota</taxon>
        <taxon>Actinomycetes</taxon>
        <taxon>Kitasatosporales</taxon>
        <taxon>Streptomycetaceae</taxon>
        <taxon>Streptomyces</taxon>
    </lineage>
</organism>
<dbReference type="Gene3D" id="3.10.450.40">
    <property type="match status" value="2"/>
</dbReference>
<feature type="domain" description="PepSY" evidence="3">
    <location>
        <begin position="90"/>
        <end position="143"/>
    </location>
</feature>
<dbReference type="Pfam" id="PF03413">
    <property type="entry name" value="PepSY"/>
    <property type="match status" value="2"/>
</dbReference>
<keyword evidence="5" id="KW-1185">Reference proteome</keyword>
<feature type="region of interest" description="Disordered" evidence="1">
    <location>
        <begin position="142"/>
        <end position="195"/>
    </location>
</feature>
<sequence length="232" mass="23818">MNPTHRPAPRRRPARALATLVTVAACALTVTACGGSDGGGSDSGGQASGAASTNGSAASGSPSVSPTGSPSLDDDAREHADLLAATKVKAADAAKTALAVKSGTRLSELELERSGRGTPYWEGTLVEKDGTAFMVRVAADTGKAGALSGSDDNDSEDRSERMELLDASTITAAQAADKAAERSPGTPVHIDLDDERGRPVWQVSVVAPRTYQETEVDISAKDGNVLREKTED</sequence>
<feature type="region of interest" description="Disordered" evidence="1">
    <location>
        <begin position="35"/>
        <end position="75"/>
    </location>
</feature>
<reference evidence="4 5" key="1">
    <citation type="submission" date="2017-02" db="EMBL/GenBank/DDBJ databases">
        <title>Draft Genome Sequence of Streptomyces tsukubaensis F601, a Producer of the immunosuppressant tacrolimus FK506.</title>
        <authorList>
            <person name="Zong G."/>
            <person name="Zhong C."/>
            <person name="Fu J."/>
            <person name="Qin R."/>
            <person name="Cao G."/>
        </authorList>
    </citation>
    <scope>NUCLEOTIDE SEQUENCE [LARGE SCALE GENOMIC DNA]</scope>
    <source>
        <strain evidence="4 5">F601</strain>
    </source>
</reference>
<feature type="compositionally biased region" description="Low complexity" evidence="1">
    <location>
        <begin position="48"/>
        <end position="71"/>
    </location>
</feature>
<proteinExistence type="predicted"/>
<protein>
    <recommendedName>
        <fullName evidence="3">PepSY domain-containing protein</fullName>
    </recommendedName>
</protein>
<evidence type="ECO:0000256" key="2">
    <source>
        <dbReference type="SAM" id="SignalP"/>
    </source>
</evidence>
<gene>
    <name evidence="4" type="ORF">B1H18_06080</name>
</gene>
<evidence type="ECO:0000259" key="3">
    <source>
        <dbReference type="Pfam" id="PF03413"/>
    </source>
</evidence>
<feature type="chain" id="PRO_5012731294" description="PepSY domain-containing protein" evidence="2">
    <location>
        <begin position="33"/>
        <end position="232"/>
    </location>
</feature>
<dbReference type="STRING" id="83656.B1H18_06080"/>
<dbReference type="AlphaFoldDB" id="A0A1V4ADY7"/>
<keyword evidence="2" id="KW-0732">Signal</keyword>
<dbReference type="RefSeq" id="WP_107502677.1">
    <property type="nucleotide sequence ID" value="NZ_CP045178.1"/>
</dbReference>
<evidence type="ECO:0000313" key="4">
    <source>
        <dbReference type="EMBL" id="OON81709.1"/>
    </source>
</evidence>